<dbReference type="SMART" id="SM00922">
    <property type="entry name" value="MR_MLE"/>
    <property type="match status" value="1"/>
</dbReference>
<evidence type="ECO:0000256" key="5">
    <source>
        <dbReference type="ARBA" id="ARBA00022723"/>
    </source>
</evidence>
<gene>
    <name evidence="11" type="primary">catB3_2</name>
    <name evidence="11" type="ORF">SAMEA3906487_02879</name>
</gene>
<keyword evidence="5" id="KW-0479">Metal-binding</keyword>
<dbReference type="SFLD" id="SFLDG00180">
    <property type="entry name" value="muconate_cycloisomerase"/>
    <property type="match status" value="1"/>
</dbReference>
<name>A0A157SN20_9BORD</name>
<keyword evidence="6" id="KW-0058">Aromatic hydrocarbons catabolism</keyword>
<dbReference type="PATRIC" id="fig|123899.6.peg.2867"/>
<accession>A0A157SN20</accession>
<dbReference type="Pfam" id="PF13378">
    <property type="entry name" value="MR_MLE_C"/>
    <property type="match status" value="1"/>
</dbReference>
<dbReference type="SUPFAM" id="SSF51604">
    <property type="entry name" value="Enolase C-terminal domain-like"/>
    <property type="match status" value="1"/>
</dbReference>
<dbReference type="Proteomes" id="UP000076825">
    <property type="component" value="Chromosome 1"/>
</dbReference>
<dbReference type="PANTHER" id="PTHR48073">
    <property type="entry name" value="O-SUCCINYLBENZOATE SYNTHASE-RELATED"/>
    <property type="match status" value="1"/>
</dbReference>
<dbReference type="GeneID" id="56589867"/>
<dbReference type="AlphaFoldDB" id="A0A157SN20"/>
<evidence type="ECO:0000313" key="11">
    <source>
        <dbReference type="EMBL" id="SAI71694.1"/>
    </source>
</evidence>
<dbReference type="EMBL" id="LT546645">
    <property type="protein sequence ID" value="SAI71694.1"/>
    <property type="molecule type" value="Genomic_DNA"/>
</dbReference>
<keyword evidence="9 11" id="KW-0413">Isomerase</keyword>
<evidence type="ECO:0000256" key="7">
    <source>
        <dbReference type="ARBA" id="ARBA00022842"/>
    </source>
</evidence>
<sequence length="369" mass="39397">MKIERIVTTRIALPLRRPHRLAMATLTDHDMLIVQLFTDEGIAGLGEVSIIPHYGAETPGTVQHIIDACLVPALAGADPRNLMQIHARMDAAIPGHAYAKAALEMACLDCAGRALGVSVATLLGGALRQRMPALWVLGHGEARRDIEEAQSLLESRSHRLFLVKVGKGEPAENVRRALDIKQALGEHASVRVDANQGWDEATASWCIERLEAGGIDAVEQPVPAWNRAAMQRLAARFTVPIMADEAVCTLQDAMAFAGEAAADAFSIKVSKHGGLMRARQVATVAEAAGISLFGGTMLEGGIGTSACAQLFATLPSLAWGCQLFGPRLLKDDVACAPVSYDAFDLVLGDSVGLGLEIDPDKLRFYQVPR</sequence>
<dbReference type="PROSITE" id="PS00909">
    <property type="entry name" value="MR_MLE_2"/>
    <property type="match status" value="1"/>
</dbReference>
<evidence type="ECO:0000256" key="4">
    <source>
        <dbReference type="ARBA" id="ARBA00008031"/>
    </source>
</evidence>
<evidence type="ECO:0000256" key="9">
    <source>
        <dbReference type="ARBA" id="ARBA00023235"/>
    </source>
</evidence>
<dbReference type="SUPFAM" id="SSF54826">
    <property type="entry name" value="Enolase N-terminal domain-like"/>
    <property type="match status" value="1"/>
</dbReference>
<comment type="pathway">
    <text evidence="3">Aromatic compound metabolism.</text>
</comment>
<evidence type="ECO:0000256" key="6">
    <source>
        <dbReference type="ARBA" id="ARBA00022797"/>
    </source>
</evidence>
<dbReference type="GO" id="GO:0016854">
    <property type="term" value="F:racemase and epimerase activity"/>
    <property type="evidence" value="ECO:0007669"/>
    <property type="project" value="UniProtKB-ARBA"/>
</dbReference>
<dbReference type="GO" id="GO:0018850">
    <property type="term" value="F:chloromuconate cycloisomerase activity"/>
    <property type="evidence" value="ECO:0007669"/>
    <property type="project" value="UniProtKB-EC"/>
</dbReference>
<keyword evidence="12" id="KW-1185">Reference proteome</keyword>
<dbReference type="InterPro" id="IPR013342">
    <property type="entry name" value="Mandelate_racemase_C"/>
</dbReference>
<dbReference type="SFLD" id="SFLDF00009">
    <property type="entry name" value="o-succinylbenzoate_synthase"/>
    <property type="match status" value="1"/>
</dbReference>
<dbReference type="OrthoDB" id="103536at2"/>
<dbReference type="InterPro" id="IPR013370">
    <property type="entry name" value="Chloromuconate_cycloisomerase"/>
</dbReference>
<dbReference type="Gene3D" id="3.20.20.120">
    <property type="entry name" value="Enolase-like C-terminal domain"/>
    <property type="match status" value="1"/>
</dbReference>
<organism evidence="11 12">
    <name type="scientific">Bordetella trematum</name>
    <dbReference type="NCBI Taxonomy" id="123899"/>
    <lineage>
        <taxon>Bacteria</taxon>
        <taxon>Pseudomonadati</taxon>
        <taxon>Pseudomonadota</taxon>
        <taxon>Betaproteobacteria</taxon>
        <taxon>Burkholderiales</taxon>
        <taxon>Alcaligenaceae</taxon>
        <taxon>Bordetella</taxon>
    </lineage>
</organism>
<dbReference type="Pfam" id="PF02746">
    <property type="entry name" value="MR_MLE_N"/>
    <property type="match status" value="1"/>
</dbReference>
<dbReference type="PANTHER" id="PTHR48073:SF2">
    <property type="entry name" value="O-SUCCINYLBENZOATE SYNTHASE"/>
    <property type="match status" value="1"/>
</dbReference>
<evidence type="ECO:0000259" key="10">
    <source>
        <dbReference type="SMART" id="SM00922"/>
    </source>
</evidence>
<keyword evidence="7" id="KW-0460">Magnesium</keyword>
<dbReference type="GO" id="GO:0030145">
    <property type="term" value="F:manganese ion binding"/>
    <property type="evidence" value="ECO:0007669"/>
    <property type="project" value="InterPro"/>
</dbReference>
<protein>
    <submittedName>
        <fullName evidence="11">Chloromuconate cycloisomerase</fullName>
        <ecNumber evidence="11">5.5.1.1</ecNumber>
        <ecNumber evidence="11">5.5.1.7</ecNumber>
    </submittedName>
</protein>
<evidence type="ECO:0000313" key="12">
    <source>
        <dbReference type="Proteomes" id="UP000076825"/>
    </source>
</evidence>
<comment type="cofactor">
    <cofactor evidence="2">
        <name>Mg(2+)</name>
        <dbReference type="ChEBI" id="CHEBI:18420"/>
    </cofactor>
</comment>
<dbReference type="GO" id="GO:0018849">
    <property type="term" value="F:muconate cycloisomerase activity"/>
    <property type="evidence" value="ECO:0007669"/>
    <property type="project" value="UniProtKB-EC"/>
</dbReference>
<dbReference type="Gene3D" id="3.30.390.10">
    <property type="entry name" value="Enolase-like, N-terminal domain"/>
    <property type="match status" value="1"/>
</dbReference>
<dbReference type="KEGG" id="btrm:SAMEA390648702879"/>
<dbReference type="SFLD" id="SFLDS00001">
    <property type="entry name" value="Enolase"/>
    <property type="match status" value="1"/>
</dbReference>
<dbReference type="RefSeq" id="WP_082833009.1">
    <property type="nucleotide sequence ID" value="NZ_CP016340.1"/>
</dbReference>
<feature type="domain" description="Mandelate racemase/muconate lactonizing enzyme C-terminal" evidence="10">
    <location>
        <begin position="142"/>
        <end position="240"/>
    </location>
</feature>
<dbReference type="GO" id="GO:0009063">
    <property type="term" value="P:amino acid catabolic process"/>
    <property type="evidence" value="ECO:0007669"/>
    <property type="project" value="InterPro"/>
</dbReference>
<evidence type="ECO:0000256" key="2">
    <source>
        <dbReference type="ARBA" id="ARBA00001946"/>
    </source>
</evidence>
<dbReference type="InterPro" id="IPR029065">
    <property type="entry name" value="Enolase_C-like"/>
</dbReference>
<dbReference type="EC" id="5.5.1.7" evidence="11"/>
<evidence type="ECO:0000256" key="8">
    <source>
        <dbReference type="ARBA" id="ARBA00023211"/>
    </source>
</evidence>
<comment type="cofactor">
    <cofactor evidence="1">
        <name>Mn(2+)</name>
        <dbReference type="ChEBI" id="CHEBI:29035"/>
    </cofactor>
</comment>
<dbReference type="EC" id="5.5.1.1" evidence="11"/>
<evidence type="ECO:0000256" key="1">
    <source>
        <dbReference type="ARBA" id="ARBA00001936"/>
    </source>
</evidence>
<dbReference type="InterPro" id="IPR036849">
    <property type="entry name" value="Enolase-like_C_sf"/>
</dbReference>
<dbReference type="NCBIfam" id="TIGR02534">
    <property type="entry name" value="mucon_cyclo"/>
    <property type="match status" value="1"/>
</dbReference>
<reference evidence="11 12" key="1">
    <citation type="submission" date="2016-04" db="EMBL/GenBank/DDBJ databases">
        <authorList>
            <consortium name="Pathogen Informatics"/>
        </authorList>
    </citation>
    <scope>NUCLEOTIDE SEQUENCE [LARGE SCALE GENOMIC DNA]</scope>
    <source>
        <strain evidence="11 12">H044680328</strain>
    </source>
</reference>
<dbReference type="UniPathway" id="UPA00083"/>
<proteinExistence type="inferred from homology"/>
<dbReference type="InterPro" id="IPR013341">
    <property type="entry name" value="Mandelate_racemase_N_dom"/>
</dbReference>
<dbReference type="eggNOG" id="COG4948">
    <property type="taxonomic scope" value="Bacteria"/>
</dbReference>
<comment type="similarity">
    <text evidence="4">Belongs to the mandelate racemase/muconate lactonizing enzyme family.</text>
</comment>
<dbReference type="FunFam" id="3.30.390.10:FF:000009">
    <property type="entry name" value="Hydrophobic dipeptide epimerase"/>
    <property type="match status" value="1"/>
</dbReference>
<dbReference type="GO" id="GO:0006518">
    <property type="term" value="P:peptide metabolic process"/>
    <property type="evidence" value="ECO:0007669"/>
    <property type="project" value="UniProtKB-ARBA"/>
</dbReference>
<dbReference type="InterPro" id="IPR029017">
    <property type="entry name" value="Enolase-like_N"/>
</dbReference>
<keyword evidence="8" id="KW-0464">Manganese</keyword>
<evidence type="ECO:0000256" key="3">
    <source>
        <dbReference type="ARBA" id="ARBA00005211"/>
    </source>
</evidence>
<dbReference type="InterPro" id="IPR018110">
    <property type="entry name" value="Mandel_Rmase/mucon_lact_enz_CS"/>
</dbReference>
<dbReference type="STRING" id="123899.SAMEA3906487_02879"/>